<feature type="signal peptide" evidence="4">
    <location>
        <begin position="1"/>
        <end position="15"/>
    </location>
</feature>
<dbReference type="PANTHER" id="PTHR11407">
    <property type="entry name" value="LYSOZYME C"/>
    <property type="match status" value="1"/>
</dbReference>
<protein>
    <recommendedName>
        <fullName evidence="5">Glycosyl hydrolases family 22 (GH22) domain-containing protein</fullName>
    </recommendedName>
</protein>
<evidence type="ECO:0000256" key="1">
    <source>
        <dbReference type="ARBA" id="ARBA00022729"/>
    </source>
</evidence>
<dbReference type="Gene3D" id="1.10.530.10">
    <property type="match status" value="1"/>
</dbReference>
<evidence type="ECO:0000259" key="5">
    <source>
        <dbReference type="PROSITE" id="PS00128"/>
    </source>
</evidence>
<dbReference type="SMART" id="SM00263">
    <property type="entry name" value="LYZ1"/>
    <property type="match status" value="1"/>
</dbReference>
<dbReference type="Proteomes" id="UP001159405">
    <property type="component" value="Unassembled WGS sequence"/>
</dbReference>
<feature type="domain" description="Glycosyl hydrolases family 22 (GH22)" evidence="5">
    <location>
        <begin position="103"/>
        <end position="121"/>
    </location>
</feature>
<reference evidence="6 7" key="1">
    <citation type="submission" date="2022-05" db="EMBL/GenBank/DDBJ databases">
        <authorList>
            <consortium name="Genoscope - CEA"/>
            <person name="William W."/>
        </authorList>
    </citation>
    <scope>NUCLEOTIDE SEQUENCE [LARGE SCALE GENOMIC DNA]</scope>
</reference>
<organism evidence="6 7">
    <name type="scientific">Porites lobata</name>
    <dbReference type="NCBI Taxonomy" id="104759"/>
    <lineage>
        <taxon>Eukaryota</taxon>
        <taxon>Metazoa</taxon>
        <taxon>Cnidaria</taxon>
        <taxon>Anthozoa</taxon>
        <taxon>Hexacorallia</taxon>
        <taxon>Scleractinia</taxon>
        <taxon>Fungiina</taxon>
        <taxon>Poritidae</taxon>
        <taxon>Porites</taxon>
    </lineage>
</organism>
<dbReference type="PRINTS" id="PR00135">
    <property type="entry name" value="LYZLACT"/>
</dbReference>
<comment type="similarity">
    <text evidence="3">Belongs to the glycosyl hydrolase 22 family.</text>
</comment>
<evidence type="ECO:0000256" key="4">
    <source>
        <dbReference type="SAM" id="SignalP"/>
    </source>
</evidence>
<gene>
    <name evidence="6" type="ORF">PLOB_00009433</name>
</gene>
<dbReference type="Pfam" id="PF00062">
    <property type="entry name" value="Lys"/>
    <property type="match status" value="1"/>
</dbReference>
<keyword evidence="2" id="KW-1015">Disulfide bond</keyword>
<proteinExistence type="inferred from homology"/>
<dbReference type="SUPFAM" id="SSF53955">
    <property type="entry name" value="Lysozyme-like"/>
    <property type="match status" value="1"/>
</dbReference>
<dbReference type="EMBL" id="CALNXK010000147">
    <property type="protein sequence ID" value="CAH3168887.1"/>
    <property type="molecule type" value="Genomic_DNA"/>
</dbReference>
<dbReference type="CDD" id="cd16899">
    <property type="entry name" value="LYZ_C_invert"/>
    <property type="match status" value="1"/>
</dbReference>
<dbReference type="InterPro" id="IPR001916">
    <property type="entry name" value="Glyco_hydro_22"/>
</dbReference>
<evidence type="ECO:0000313" key="7">
    <source>
        <dbReference type="Proteomes" id="UP001159405"/>
    </source>
</evidence>
<dbReference type="PROSITE" id="PS51348">
    <property type="entry name" value="GLYCOSYL_HYDROL_F22_2"/>
    <property type="match status" value="1"/>
</dbReference>
<accession>A0ABN8QQJ9</accession>
<dbReference type="InterPro" id="IPR023346">
    <property type="entry name" value="Lysozyme-like_dom_sf"/>
</dbReference>
<evidence type="ECO:0000256" key="3">
    <source>
        <dbReference type="RuleBase" id="RU004440"/>
    </source>
</evidence>
<name>A0ABN8QQJ9_9CNID</name>
<dbReference type="PROSITE" id="PS00128">
    <property type="entry name" value="GLYCOSYL_HYDROL_F22_1"/>
    <property type="match status" value="1"/>
</dbReference>
<evidence type="ECO:0000313" key="6">
    <source>
        <dbReference type="EMBL" id="CAH3168887.1"/>
    </source>
</evidence>
<keyword evidence="7" id="KW-1185">Reference proteome</keyword>
<evidence type="ECO:0000256" key="2">
    <source>
        <dbReference type="ARBA" id="ARBA00023157"/>
    </source>
</evidence>
<dbReference type="PANTHER" id="PTHR11407:SF36">
    <property type="entry name" value="GEO02684P1-RELATED"/>
    <property type="match status" value="1"/>
</dbReference>
<sequence>MKTLTIFIFVMGTLAFGGMANAGYLSKCAVVRSLRSYNVPESEMRDWLCLVKHESNFQYNAVNDANRDGSKDYGIYQINSNYWCDQPDNTKYSRCWQIRSHGCGYPCSAFLDSDIGEDTDCAVKIRRCQGFSAWYAWRDNCQGRDLTSDRDYDFSRC</sequence>
<dbReference type="InterPro" id="IPR019799">
    <property type="entry name" value="Glyco_hydro_22_CS"/>
</dbReference>
<feature type="chain" id="PRO_5045395598" description="Glycosyl hydrolases family 22 (GH22) domain-containing protein" evidence="4">
    <location>
        <begin position="16"/>
        <end position="157"/>
    </location>
</feature>
<comment type="caution">
    <text evidence="6">The sequence shown here is derived from an EMBL/GenBank/DDBJ whole genome shotgun (WGS) entry which is preliminary data.</text>
</comment>
<keyword evidence="1 4" id="KW-0732">Signal</keyword>